<dbReference type="InterPro" id="IPR051090">
    <property type="entry name" value="Inositol_monoP_superfamily"/>
</dbReference>
<evidence type="ECO:0000256" key="1">
    <source>
        <dbReference type="ARBA" id="ARBA00001946"/>
    </source>
</evidence>
<evidence type="ECO:0000313" key="7">
    <source>
        <dbReference type="EMBL" id="MBR0657984.1"/>
    </source>
</evidence>
<evidence type="ECO:0000256" key="5">
    <source>
        <dbReference type="ARBA" id="ARBA00022842"/>
    </source>
</evidence>
<dbReference type="AlphaFoldDB" id="A0A9X9WCC4"/>
<dbReference type="GO" id="GO:0016791">
    <property type="term" value="F:phosphatase activity"/>
    <property type="evidence" value="ECO:0007669"/>
    <property type="project" value="UniProtKB-ARBA"/>
</dbReference>
<dbReference type="SUPFAM" id="SSF56655">
    <property type="entry name" value="Carbohydrate phosphatase"/>
    <property type="match status" value="1"/>
</dbReference>
<comment type="similarity">
    <text evidence="2">Belongs to the inositol monophosphatase superfamily.</text>
</comment>
<evidence type="ECO:0000313" key="10">
    <source>
        <dbReference type="Proteomes" id="UP001138708"/>
    </source>
</evidence>
<evidence type="ECO:0000256" key="4">
    <source>
        <dbReference type="ARBA" id="ARBA00022801"/>
    </source>
</evidence>
<dbReference type="Gene3D" id="3.30.540.10">
    <property type="entry name" value="Fructose-1,6-Bisphosphatase, subunit A, domain 1"/>
    <property type="match status" value="1"/>
</dbReference>
<feature type="binding site" evidence="6">
    <location>
        <position position="92"/>
    </location>
    <ligand>
        <name>Mg(2+)</name>
        <dbReference type="ChEBI" id="CHEBI:18420"/>
        <label>1</label>
        <note>catalytic</note>
    </ligand>
</feature>
<dbReference type="EMBL" id="JAAVUP010000005">
    <property type="protein sequence ID" value="NKE18698.1"/>
    <property type="molecule type" value="Genomic_DNA"/>
</dbReference>
<dbReference type="Proteomes" id="UP000746741">
    <property type="component" value="Unassembled WGS sequence"/>
</dbReference>
<name>A0A9X9WCC4_9PROT</name>
<keyword evidence="3 6" id="KW-0479">Metal-binding</keyword>
<dbReference type="PANTHER" id="PTHR43200">
    <property type="entry name" value="PHOSPHATASE"/>
    <property type="match status" value="1"/>
</dbReference>
<evidence type="ECO:0000256" key="3">
    <source>
        <dbReference type="ARBA" id="ARBA00022723"/>
    </source>
</evidence>
<dbReference type="EMBL" id="JAAEDK010000003">
    <property type="protein sequence ID" value="MBR0657984.1"/>
    <property type="molecule type" value="Genomic_DNA"/>
</dbReference>
<comment type="cofactor">
    <cofactor evidence="1 6">
        <name>Mg(2+)</name>
        <dbReference type="ChEBI" id="CHEBI:18420"/>
    </cofactor>
</comment>
<dbReference type="PANTHER" id="PTHR43200:SF6">
    <property type="entry name" value="3'(2'),5'-BISPHOSPHATE NUCLEOTIDASE"/>
    <property type="match status" value="1"/>
</dbReference>
<proteinExistence type="inferred from homology"/>
<feature type="binding site" evidence="6">
    <location>
        <position position="213"/>
    </location>
    <ligand>
        <name>Mg(2+)</name>
        <dbReference type="ChEBI" id="CHEBI:18420"/>
        <label>1</label>
        <note>catalytic</note>
    </ligand>
</feature>
<keyword evidence="4" id="KW-0378">Hydrolase</keyword>
<accession>A0A9X9WCC4</accession>
<dbReference type="GO" id="GO:0000105">
    <property type="term" value="P:L-histidine biosynthetic process"/>
    <property type="evidence" value="ECO:0007669"/>
    <property type="project" value="TreeGrafter"/>
</dbReference>
<keyword evidence="9" id="KW-1185">Reference proteome</keyword>
<dbReference type="PRINTS" id="PR00377">
    <property type="entry name" value="IMPHPHTASES"/>
</dbReference>
<sequence length="266" mass="28119">MAGPQRMKTSLDEWVAFAEALADESRAMFGAASAPVVELKPDRSFVTDLDERIERRLRERITDRYPAHGIIGEEGGDAGPARELTWVLDPVDGTAPFIAGVPVYGTLIALLADGVPVLGIIDLPVTRDRWVGATGQPTRHSAGPCATRACASLSGAILSASNPDFFGNADRPALDALRAATAWRIYGGCCMAYGLLASGRTDLAIDSSLKLWDYAPFPPIIEGAGGVITDWDGKPLALGSGPRILAAGDPQRHRDALTMVQGAMLP</sequence>
<dbReference type="GO" id="GO:0046872">
    <property type="term" value="F:metal ion binding"/>
    <property type="evidence" value="ECO:0007669"/>
    <property type="project" value="UniProtKB-KW"/>
</dbReference>
<dbReference type="InterPro" id="IPR000760">
    <property type="entry name" value="Inositol_monophosphatase-like"/>
</dbReference>
<dbReference type="Gene3D" id="3.40.190.80">
    <property type="match status" value="1"/>
</dbReference>
<reference evidence="7" key="3">
    <citation type="journal article" date="2021" name="Syst. Appl. Microbiol.">
        <title>Roseomonas hellenica sp. nov., isolated from roots of wild-growing Alkanna tinctoria.</title>
        <authorList>
            <person name="Rat A."/>
            <person name="Naranjo H.D."/>
            <person name="Lebbe L."/>
            <person name="Cnockaert M."/>
            <person name="Krigas N."/>
            <person name="Grigoriadou K."/>
            <person name="Maloupa E."/>
            <person name="Willems A."/>
        </authorList>
    </citation>
    <scope>NUCLEOTIDE SEQUENCE</scope>
    <source>
        <strain evidence="7">LMG 31161</strain>
    </source>
</reference>
<evidence type="ECO:0000313" key="8">
    <source>
        <dbReference type="EMBL" id="NKE18698.1"/>
    </source>
</evidence>
<evidence type="ECO:0000256" key="2">
    <source>
        <dbReference type="ARBA" id="ARBA00009759"/>
    </source>
</evidence>
<gene>
    <name evidence="8" type="ORF">GWK15_17225</name>
    <name evidence="7" type="ORF">GXW75_01880</name>
</gene>
<feature type="binding site" evidence="6">
    <location>
        <position position="89"/>
    </location>
    <ligand>
        <name>Mg(2+)</name>
        <dbReference type="ChEBI" id="CHEBI:18420"/>
        <label>1</label>
        <note>catalytic</note>
    </ligand>
</feature>
<comment type="caution">
    <text evidence="7">The sequence shown here is derived from an EMBL/GenBank/DDBJ whole genome shotgun (WGS) entry which is preliminary data.</text>
</comment>
<evidence type="ECO:0000313" key="9">
    <source>
        <dbReference type="Proteomes" id="UP000746741"/>
    </source>
</evidence>
<protein>
    <submittedName>
        <fullName evidence="7">Inositol monophosphatase</fullName>
    </submittedName>
</protein>
<dbReference type="Pfam" id="PF00459">
    <property type="entry name" value="Inositol_P"/>
    <property type="match status" value="1"/>
</dbReference>
<reference evidence="7" key="1">
    <citation type="submission" date="2020-01" db="EMBL/GenBank/DDBJ databases">
        <authorList>
            <person name="Rat A."/>
        </authorList>
    </citation>
    <scope>NUCLEOTIDE SEQUENCE</scope>
    <source>
        <strain evidence="7">LMG 31161</strain>
    </source>
</reference>
<organism evidence="7 10">
    <name type="scientific">Neoroseomonas oryzicola</name>
    <dbReference type="NCBI Taxonomy" id="535904"/>
    <lineage>
        <taxon>Bacteria</taxon>
        <taxon>Pseudomonadati</taxon>
        <taxon>Pseudomonadota</taxon>
        <taxon>Alphaproteobacteria</taxon>
        <taxon>Acetobacterales</taxon>
        <taxon>Acetobacteraceae</taxon>
        <taxon>Neoroseomonas</taxon>
    </lineage>
</organism>
<feature type="binding site" evidence="6">
    <location>
        <position position="73"/>
    </location>
    <ligand>
        <name>Mg(2+)</name>
        <dbReference type="ChEBI" id="CHEBI:18420"/>
        <label>1</label>
        <note>catalytic</note>
    </ligand>
</feature>
<reference evidence="8 9" key="2">
    <citation type="submission" date="2020-02" db="EMBL/GenBank/DDBJ databases">
        <authorList>
            <person name="Sun Q."/>
            <person name="Inoue M."/>
        </authorList>
    </citation>
    <scope>NUCLEOTIDE SEQUENCE [LARGE SCALE GENOMIC DNA]</scope>
    <source>
        <strain evidence="8 9">KCTC 22478</strain>
    </source>
</reference>
<dbReference type="Proteomes" id="UP001138708">
    <property type="component" value="Unassembled WGS sequence"/>
</dbReference>
<evidence type="ECO:0000256" key="6">
    <source>
        <dbReference type="PIRSR" id="PIRSR600760-2"/>
    </source>
</evidence>
<keyword evidence="5 6" id="KW-0460">Magnesium</keyword>